<accession>A0ABP6ZIP3</accession>
<proteinExistence type="predicted"/>
<dbReference type="InterPro" id="IPR013325">
    <property type="entry name" value="RNA_pol_sigma_r2"/>
</dbReference>
<dbReference type="Pfam" id="PF04542">
    <property type="entry name" value="Sigma70_r2"/>
    <property type="match status" value="1"/>
</dbReference>
<feature type="compositionally biased region" description="Basic and acidic residues" evidence="1">
    <location>
        <begin position="103"/>
        <end position="115"/>
    </location>
</feature>
<feature type="region of interest" description="Disordered" evidence="1">
    <location>
        <begin position="95"/>
        <end position="124"/>
    </location>
</feature>
<dbReference type="InterPro" id="IPR007627">
    <property type="entry name" value="RNA_pol_sigma70_r2"/>
</dbReference>
<protein>
    <submittedName>
        <fullName evidence="4">Sigma-70 family RNA polymerase sigma factor</fullName>
    </submittedName>
</protein>
<sequence>MAGHDPQDAAAPSRAVGAALTAALAGERLRIVAGLIRTTGDWELAEDCLQDAAERALAHWPADGIPDNPAGWLRTTAQRRALDLLRRRRTELRKVQEVQAMDEPTRRDEGADRRPGPPAGDVLVGPGGAVVDDRLVLLFACCHPALPLAGRVALTCKTVTGMSTRQVARAFLVSEATMGQRLLRTRNKIAHAGIAFAPPPPHRLAERTAGVLAVIYLLFNEGYTAPEARTAGEPDLAAEAIDLAALVSRLLPDDPETHALLALLRLQHSRRAARLDDRGDLVPMEDQDRTRWDRAMIDAGLADLRRARAAGTPGRPAPAAGTYRLQAEIAALHATPATAAETDWPRVVALYDLLLTSSPSPVTALNRAVAVGFADGPDAGLAALGTVADDPRLSGYRQVEVVRADLLRRAGRVSEAAAAYRRALGDAEGEAERRFLRRRLRELGG</sequence>
<reference evidence="5" key="1">
    <citation type="journal article" date="2019" name="Int. J. Syst. Evol. Microbiol.">
        <title>The Global Catalogue of Microorganisms (GCM) 10K type strain sequencing project: providing services to taxonomists for standard genome sequencing and annotation.</title>
        <authorList>
            <consortium name="The Broad Institute Genomics Platform"/>
            <consortium name="The Broad Institute Genome Sequencing Center for Infectious Disease"/>
            <person name="Wu L."/>
            <person name="Ma J."/>
        </authorList>
    </citation>
    <scope>NUCLEOTIDE SEQUENCE [LARGE SCALE GENOMIC DNA]</scope>
    <source>
        <strain evidence="5">JCM 16929</strain>
    </source>
</reference>
<dbReference type="Gene3D" id="1.10.1740.10">
    <property type="match status" value="1"/>
</dbReference>
<gene>
    <name evidence="4" type="ORF">GCM10022236_10940</name>
</gene>
<dbReference type="EMBL" id="BAABAB010000007">
    <property type="protein sequence ID" value="GAA3611037.1"/>
    <property type="molecule type" value="Genomic_DNA"/>
</dbReference>
<dbReference type="Pfam" id="PF20239">
    <property type="entry name" value="DUF6596"/>
    <property type="match status" value="1"/>
</dbReference>
<evidence type="ECO:0000259" key="3">
    <source>
        <dbReference type="Pfam" id="PF20239"/>
    </source>
</evidence>
<evidence type="ECO:0000256" key="1">
    <source>
        <dbReference type="SAM" id="MobiDB-lite"/>
    </source>
</evidence>
<dbReference type="RefSeq" id="WP_344802171.1">
    <property type="nucleotide sequence ID" value="NZ_BAABAB010000007.1"/>
</dbReference>
<feature type="domain" description="RNA polymerase sigma-70 region 2" evidence="2">
    <location>
        <begin position="35"/>
        <end position="89"/>
    </location>
</feature>
<keyword evidence="5" id="KW-1185">Reference proteome</keyword>
<evidence type="ECO:0000313" key="4">
    <source>
        <dbReference type="EMBL" id="GAA3611037.1"/>
    </source>
</evidence>
<dbReference type="InterPro" id="IPR013324">
    <property type="entry name" value="RNA_pol_sigma_r3/r4-like"/>
</dbReference>
<dbReference type="SUPFAM" id="SSF88946">
    <property type="entry name" value="Sigma2 domain of RNA polymerase sigma factors"/>
    <property type="match status" value="1"/>
</dbReference>
<dbReference type="SUPFAM" id="SSF88659">
    <property type="entry name" value="Sigma3 and sigma4 domains of RNA polymerase sigma factors"/>
    <property type="match status" value="1"/>
</dbReference>
<evidence type="ECO:0000259" key="2">
    <source>
        <dbReference type="Pfam" id="PF04542"/>
    </source>
</evidence>
<dbReference type="PANTHER" id="PTHR47756:SF2">
    <property type="entry name" value="BLL6612 PROTEIN"/>
    <property type="match status" value="1"/>
</dbReference>
<comment type="caution">
    <text evidence="4">The sequence shown here is derived from an EMBL/GenBank/DDBJ whole genome shotgun (WGS) entry which is preliminary data.</text>
</comment>
<dbReference type="InterPro" id="IPR046531">
    <property type="entry name" value="DUF6596"/>
</dbReference>
<organism evidence="4 5">
    <name type="scientific">Microlunatus ginsengisoli</name>
    <dbReference type="NCBI Taxonomy" id="363863"/>
    <lineage>
        <taxon>Bacteria</taxon>
        <taxon>Bacillati</taxon>
        <taxon>Actinomycetota</taxon>
        <taxon>Actinomycetes</taxon>
        <taxon>Propionibacteriales</taxon>
        <taxon>Propionibacteriaceae</taxon>
        <taxon>Microlunatus</taxon>
    </lineage>
</organism>
<dbReference type="PANTHER" id="PTHR47756">
    <property type="entry name" value="BLL6612 PROTEIN-RELATED"/>
    <property type="match status" value="1"/>
</dbReference>
<dbReference type="Proteomes" id="UP001501490">
    <property type="component" value="Unassembled WGS sequence"/>
</dbReference>
<feature type="domain" description="DUF6596" evidence="3">
    <location>
        <begin position="207"/>
        <end position="307"/>
    </location>
</feature>
<evidence type="ECO:0000313" key="5">
    <source>
        <dbReference type="Proteomes" id="UP001501490"/>
    </source>
</evidence>
<name>A0ABP6ZIP3_9ACTN</name>